<dbReference type="PANTHER" id="PTHR11681">
    <property type="entry name" value="NEUROPHYSIN"/>
    <property type="match status" value="1"/>
</dbReference>
<feature type="non-terminal residue" evidence="5">
    <location>
        <position position="1"/>
    </location>
</feature>
<dbReference type="Proteomes" id="UP000728032">
    <property type="component" value="Unassembled WGS sequence"/>
</dbReference>
<feature type="chain" id="PRO_5036403532" description="Conopressin/neurophysin" evidence="4">
    <location>
        <begin position="23"/>
        <end position="150"/>
    </location>
</feature>
<dbReference type="InterPro" id="IPR022423">
    <property type="entry name" value="Neurohypophysial_hormone_CS"/>
</dbReference>
<dbReference type="GO" id="GO:0005185">
    <property type="term" value="F:neurohypophyseal hormone activity"/>
    <property type="evidence" value="ECO:0007669"/>
    <property type="project" value="InterPro"/>
</dbReference>
<dbReference type="Gene3D" id="2.60.9.10">
    <property type="entry name" value="Neurohypophysial hormone domain"/>
    <property type="match status" value="1"/>
</dbReference>
<dbReference type="PROSITE" id="PS00264">
    <property type="entry name" value="NEUROHYPOPHYS_HORM"/>
    <property type="match status" value="1"/>
</dbReference>
<dbReference type="OrthoDB" id="10056056at2759"/>
<dbReference type="InterPro" id="IPR036387">
    <property type="entry name" value="Neurhyp_horm_dom_sf"/>
</dbReference>
<evidence type="ECO:0000256" key="4">
    <source>
        <dbReference type="SAM" id="SignalP"/>
    </source>
</evidence>
<keyword evidence="3" id="KW-1015">Disulfide bond</keyword>
<protein>
    <recommendedName>
        <fullName evidence="7">Conopressin/neurophysin</fullName>
    </recommendedName>
</protein>
<feature type="signal peptide" evidence="4">
    <location>
        <begin position="1"/>
        <end position="22"/>
    </location>
</feature>
<comment type="similarity">
    <text evidence="1">Belongs to the vasopressin/oxytocin family.</text>
</comment>
<reference evidence="5" key="1">
    <citation type="submission" date="2020-11" db="EMBL/GenBank/DDBJ databases">
        <authorList>
            <person name="Tran Van P."/>
        </authorList>
    </citation>
    <scope>NUCLEOTIDE SEQUENCE</scope>
</reference>
<organism evidence="5">
    <name type="scientific">Oppiella nova</name>
    <dbReference type="NCBI Taxonomy" id="334625"/>
    <lineage>
        <taxon>Eukaryota</taxon>
        <taxon>Metazoa</taxon>
        <taxon>Ecdysozoa</taxon>
        <taxon>Arthropoda</taxon>
        <taxon>Chelicerata</taxon>
        <taxon>Arachnida</taxon>
        <taxon>Acari</taxon>
        <taxon>Acariformes</taxon>
        <taxon>Sarcoptiformes</taxon>
        <taxon>Oribatida</taxon>
        <taxon>Brachypylina</taxon>
        <taxon>Oppioidea</taxon>
        <taxon>Oppiidae</taxon>
        <taxon>Oppiella</taxon>
    </lineage>
</organism>
<dbReference type="AlphaFoldDB" id="A0A7R9LWF3"/>
<dbReference type="InterPro" id="IPR000981">
    <property type="entry name" value="Neurhyp_horm"/>
</dbReference>
<dbReference type="GO" id="GO:0005615">
    <property type="term" value="C:extracellular space"/>
    <property type="evidence" value="ECO:0007669"/>
    <property type="project" value="TreeGrafter"/>
</dbReference>
<dbReference type="GO" id="GO:0030141">
    <property type="term" value="C:secretory granule"/>
    <property type="evidence" value="ECO:0007669"/>
    <property type="project" value="TreeGrafter"/>
</dbReference>
<dbReference type="EMBL" id="CAJPVJ010003440">
    <property type="protein sequence ID" value="CAG2167568.1"/>
    <property type="molecule type" value="Genomic_DNA"/>
</dbReference>
<dbReference type="EMBL" id="OC918265">
    <property type="protein sequence ID" value="CAD7649048.1"/>
    <property type="molecule type" value="Genomic_DNA"/>
</dbReference>
<dbReference type="Pfam" id="PF00184">
    <property type="entry name" value="Hormone_5"/>
    <property type="match status" value="1"/>
</dbReference>
<keyword evidence="2 4" id="KW-0732">Signal</keyword>
<evidence type="ECO:0000256" key="2">
    <source>
        <dbReference type="ARBA" id="ARBA00022729"/>
    </source>
</evidence>
<evidence type="ECO:0000256" key="3">
    <source>
        <dbReference type="ARBA" id="ARBA00023157"/>
    </source>
</evidence>
<evidence type="ECO:0000313" key="5">
    <source>
        <dbReference type="EMBL" id="CAD7649048.1"/>
    </source>
</evidence>
<dbReference type="SMART" id="SM00003">
    <property type="entry name" value="NH"/>
    <property type="match status" value="1"/>
</dbReference>
<accession>A0A7R9LWF3</accession>
<dbReference type="PROSITE" id="PS51257">
    <property type="entry name" value="PROKAR_LIPOPROTEIN"/>
    <property type="match status" value="1"/>
</dbReference>
<evidence type="ECO:0000313" key="6">
    <source>
        <dbReference type="Proteomes" id="UP000728032"/>
    </source>
</evidence>
<sequence length="150" mass="16142">MNSQKSLMILSVLVVIIVVTSACFITNCPPGGKRSLRGDSPKKQRSLRGDSPKKQCTRCGSGAGRCFGPNICCGESIGCHMNNKLTAVCSTEDYSPHLCTNEGKQCANGKGICAVDSICCTSESCFVDKRCQTNQMKGSVDEKIWSNYLD</sequence>
<keyword evidence="6" id="KW-1185">Reference proteome</keyword>
<gene>
    <name evidence="5" type="ORF">ONB1V03_LOCUS7068</name>
</gene>
<evidence type="ECO:0008006" key="7">
    <source>
        <dbReference type="Google" id="ProtNLM"/>
    </source>
</evidence>
<name>A0A7R9LWF3_9ACAR</name>
<dbReference type="PANTHER" id="PTHR11681:SF5">
    <property type="entry name" value="ISOTOCIN"/>
    <property type="match status" value="1"/>
</dbReference>
<dbReference type="SUPFAM" id="SSF49606">
    <property type="entry name" value="Neurophysin II"/>
    <property type="match status" value="1"/>
</dbReference>
<evidence type="ECO:0000256" key="1">
    <source>
        <dbReference type="ARBA" id="ARBA00007369"/>
    </source>
</evidence>
<proteinExistence type="inferred from homology"/>